<keyword evidence="4" id="KW-1185">Reference proteome</keyword>
<evidence type="ECO:0000313" key="3">
    <source>
        <dbReference type="EMBL" id="MDQ2069532.1"/>
    </source>
</evidence>
<dbReference type="EMBL" id="JAVDDT010000003">
    <property type="protein sequence ID" value="MDQ2069532.1"/>
    <property type="molecule type" value="Genomic_DNA"/>
</dbReference>
<evidence type="ECO:0000256" key="2">
    <source>
        <dbReference type="RuleBase" id="RU003860"/>
    </source>
</evidence>
<protein>
    <submittedName>
        <fullName evidence="3">BolA family protein</fullName>
    </submittedName>
</protein>
<sequence length="71" mass="7914">MIEAGMPEAQVTVQGEDHTHFEAVIISEAFAGKRTLQRHQMVYRTLGDKMGREIHALSMQTMTPEEAAGDQ</sequence>
<dbReference type="PANTHER" id="PTHR46229">
    <property type="entry name" value="BOLA TRANSCRIPTION REGULATOR"/>
    <property type="match status" value="1"/>
</dbReference>
<dbReference type="SUPFAM" id="SSF82657">
    <property type="entry name" value="BolA-like"/>
    <property type="match status" value="1"/>
</dbReference>
<dbReference type="InterPro" id="IPR036065">
    <property type="entry name" value="BolA-like_sf"/>
</dbReference>
<dbReference type="Proteomes" id="UP001239019">
    <property type="component" value="Unassembled WGS sequence"/>
</dbReference>
<dbReference type="Pfam" id="PF01722">
    <property type="entry name" value="BolA"/>
    <property type="match status" value="1"/>
</dbReference>
<dbReference type="Gene3D" id="3.30.300.90">
    <property type="entry name" value="BolA-like"/>
    <property type="match status" value="1"/>
</dbReference>
<evidence type="ECO:0000256" key="1">
    <source>
        <dbReference type="ARBA" id="ARBA00005578"/>
    </source>
</evidence>
<accession>A0ABU0W674</accession>
<comment type="similarity">
    <text evidence="1 2">Belongs to the BolA/IbaG family.</text>
</comment>
<dbReference type="PIRSF" id="PIRSF003113">
    <property type="entry name" value="BolA"/>
    <property type="match status" value="1"/>
</dbReference>
<gene>
    <name evidence="3" type="ORF">RBH19_06585</name>
</gene>
<dbReference type="RefSeq" id="WP_306728165.1">
    <property type="nucleotide sequence ID" value="NZ_JAVDDT010000003.1"/>
</dbReference>
<dbReference type="InterPro" id="IPR002634">
    <property type="entry name" value="BolA"/>
</dbReference>
<dbReference type="PANTHER" id="PTHR46229:SF2">
    <property type="entry name" value="BOLA-LIKE PROTEIN 1"/>
    <property type="match status" value="1"/>
</dbReference>
<dbReference type="InterPro" id="IPR050961">
    <property type="entry name" value="BolA/IbaG_stress_morph_reg"/>
</dbReference>
<name>A0ABU0W674_9GAMM</name>
<comment type="caution">
    <text evidence="3">The sequence shown here is derived from an EMBL/GenBank/DDBJ whole genome shotgun (WGS) entry which is preliminary data.</text>
</comment>
<organism evidence="3 4">
    <name type="scientific">Natronospira bacteriovora</name>
    <dbReference type="NCBI Taxonomy" id="3069753"/>
    <lineage>
        <taxon>Bacteria</taxon>
        <taxon>Pseudomonadati</taxon>
        <taxon>Pseudomonadota</taxon>
        <taxon>Gammaproteobacteria</taxon>
        <taxon>Natronospirales</taxon>
        <taxon>Natronospiraceae</taxon>
        <taxon>Natronospira</taxon>
    </lineage>
</organism>
<evidence type="ECO:0000313" key="4">
    <source>
        <dbReference type="Proteomes" id="UP001239019"/>
    </source>
</evidence>
<reference evidence="3 4" key="1">
    <citation type="submission" date="2023-08" db="EMBL/GenBank/DDBJ databases">
        <title>Whole-genome sequencing of halo(alkali)philic microorganisms from hypersaline lakes.</title>
        <authorList>
            <person name="Sorokin D.Y."/>
            <person name="Abbas B."/>
            <person name="Merkel A.Y."/>
        </authorList>
    </citation>
    <scope>NUCLEOTIDE SEQUENCE [LARGE SCALE GENOMIC DNA]</scope>
    <source>
        <strain evidence="3 4">AB-CW4</strain>
    </source>
</reference>
<proteinExistence type="inferred from homology"/>